<dbReference type="STRING" id="31246.A0A183PKC6"/>
<dbReference type="Proteomes" id="UP000269396">
    <property type="component" value="Unassembled WGS sequence"/>
</dbReference>
<accession>A0A183PKC6</accession>
<protein>
    <submittedName>
        <fullName evidence="1">Uncharacterized protein</fullName>
    </submittedName>
</protein>
<evidence type="ECO:0000313" key="2">
    <source>
        <dbReference type="Proteomes" id="UP000269396"/>
    </source>
</evidence>
<organism evidence="1 2">
    <name type="scientific">Schistosoma mattheei</name>
    <dbReference type="NCBI Taxonomy" id="31246"/>
    <lineage>
        <taxon>Eukaryota</taxon>
        <taxon>Metazoa</taxon>
        <taxon>Spiralia</taxon>
        <taxon>Lophotrochozoa</taxon>
        <taxon>Platyhelminthes</taxon>
        <taxon>Trematoda</taxon>
        <taxon>Digenea</taxon>
        <taxon>Strigeidida</taxon>
        <taxon>Schistosomatoidea</taxon>
        <taxon>Schistosomatidae</taxon>
        <taxon>Schistosoma</taxon>
    </lineage>
</organism>
<reference evidence="1 2" key="1">
    <citation type="submission" date="2018-11" db="EMBL/GenBank/DDBJ databases">
        <authorList>
            <consortium name="Pathogen Informatics"/>
        </authorList>
    </citation>
    <scope>NUCLEOTIDE SEQUENCE [LARGE SCALE GENOMIC DNA]</scope>
    <source>
        <strain>Denwood</strain>
        <strain evidence="2">Zambia</strain>
    </source>
</reference>
<sequence length="201" mass="23077">MVVGGRQKEILDLDFVLFGQSSARYTCGPCTIDYSHTRTTDHLYTDPSISELIQRRGIYSSLMSKQLTYIPPISSQQLLNQSIEQSDVTDIIDRKTNDQSYLSKYNSEELFNENSSIDEDGYNDNGNMNYHTSIPNDTTTTTNNNNNNRRLINSHKIDNRIDHVNHSSSQSNWMCKRGSSPLINVVSFMYSFLFLLLFVFM</sequence>
<dbReference type="EMBL" id="UZAL01035073">
    <property type="protein sequence ID" value="VDP66882.1"/>
    <property type="molecule type" value="Genomic_DNA"/>
</dbReference>
<name>A0A183PKC6_9TREM</name>
<evidence type="ECO:0000313" key="1">
    <source>
        <dbReference type="EMBL" id="VDP66882.1"/>
    </source>
</evidence>
<keyword evidence="2" id="KW-1185">Reference proteome</keyword>
<gene>
    <name evidence="1" type="ORF">SMTD_LOCUS14814</name>
</gene>
<dbReference type="AlphaFoldDB" id="A0A183PKC6"/>
<proteinExistence type="predicted"/>